<dbReference type="Proteomes" id="UP000293575">
    <property type="component" value="Segment"/>
</dbReference>
<keyword evidence="2" id="KW-1185">Reference proteome</keyword>
<evidence type="ECO:0000313" key="2">
    <source>
        <dbReference type="Proteomes" id="UP000293575"/>
    </source>
</evidence>
<reference evidence="1" key="1">
    <citation type="submission" date="2019-01" db="EMBL/GenBank/DDBJ databases">
        <authorList>
            <person name="Hylling O."/>
            <person name="Carstens A.B."/>
            <person name="Hansen L.H."/>
        </authorList>
    </citation>
    <scope>NUCLEOTIDE SEQUENCE [LARGE SCALE GENOMIC DNA]</scope>
</reference>
<sequence length="91" mass="10070">MTPERCPCCGHVEEATHWNPPGSLAPVSTWMYIKVPAGTTGTTEVGTSLFFLKDTVVIACRTRHLSDREGLMEYKTLKGDTLIGKFSWTHA</sequence>
<dbReference type="EMBL" id="MK473373">
    <property type="protein sequence ID" value="QBJ04547.1"/>
    <property type="molecule type" value="Genomic_DNA"/>
</dbReference>
<name>A0A481W6N5_9CAUD</name>
<dbReference type="RefSeq" id="YP_009820357.1">
    <property type="nucleotide sequence ID" value="NC_048166.1"/>
</dbReference>
<organism evidence="1 2">
    <name type="scientific">Pseudomonas phage Lana</name>
    <dbReference type="NCBI Taxonomy" id="2530172"/>
    <lineage>
        <taxon>Viruses</taxon>
        <taxon>Duplodnaviria</taxon>
        <taxon>Heunggongvirae</taxon>
        <taxon>Uroviricota</taxon>
        <taxon>Caudoviricetes</taxon>
        <taxon>Lanavirus</taxon>
        <taxon>Lanavirus lana</taxon>
    </lineage>
</organism>
<proteinExistence type="predicted"/>
<dbReference type="GeneID" id="55011793"/>
<accession>A0A481W6N5</accession>
<protein>
    <submittedName>
        <fullName evidence="1">Uncharacterized protein</fullName>
    </submittedName>
</protein>
<dbReference type="KEGG" id="vg:55011793"/>
<evidence type="ECO:0000313" key="1">
    <source>
        <dbReference type="EMBL" id="QBJ04547.1"/>
    </source>
</evidence>